<proteinExistence type="predicted"/>
<organism evidence="2 3">
    <name type="scientific">Aquimarina gracilis</name>
    <dbReference type="NCBI Taxonomy" id="874422"/>
    <lineage>
        <taxon>Bacteria</taxon>
        <taxon>Pseudomonadati</taxon>
        <taxon>Bacteroidota</taxon>
        <taxon>Flavobacteriia</taxon>
        <taxon>Flavobacteriales</taxon>
        <taxon>Flavobacteriaceae</taxon>
        <taxon>Aquimarina</taxon>
    </lineage>
</organism>
<evidence type="ECO:0000313" key="2">
    <source>
        <dbReference type="EMBL" id="MEB3347826.1"/>
    </source>
</evidence>
<name>A0ABU6A155_9FLAO</name>
<evidence type="ECO:0000313" key="3">
    <source>
        <dbReference type="Proteomes" id="UP001327027"/>
    </source>
</evidence>
<accession>A0ABU6A155</accession>
<feature type="domain" description="DUF4377" evidence="1">
    <location>
        <begin position="24"/>
        <end position="98"/>
    </location>
</feature>
<gene>
    <name evidence="2" type="ORF">U6A24_20280</name>
</gene>
<protein>
    <submittedName>
        <fullName evidence="2">DUF4377 domain-containing protein</fullName>
    </submittedName>
</protein>
<dbReference type="RefSeq" id="WP_324181847.1">
    <property type="nucleotide sequence ID" value="NZ_BAABAW010000011.1"/>
</dbReference>
<comment type="caution">
    <text evidence="2">The sequence shown here is derived from an EMBL/GenBank/DDBJ whole genome shotgun (WGS) entry which is preliminary data.</text>
</comment>
<dbReference type="EMBL" id="JAYKLX010000010">
    <property type="protein sequence ID" value="MEB3347826.1"/>
    <property type="molecule type" value="Genomic_DNA"/>
</dbReference>
<evidence type="ECO:0000259" key="1">
    <source>
        <dbReference type="Pfam" id="PF14302"/>
    </source>
</evidence>
<dbReference type="Proteomes" id="UP001327027">
    <property type="component" value="Unassembled WGS sequence"/>
</dbReference>
<reference evidence="2 3" key="1">
    <citation type="journal article" date="2013" name="Int. J. Syst. Evol. Microbiol.">
        <title>Aquimarina gracilis sp. nov., isolated from the gut microflora of a mussel, Mytilus coruscus, and emended description of Aquimarina spongiae.</title>
        <authorList>
            <person name="Park S.C."/>
            <person name="Choe H.N."/>
            <person name="Baik K.S."/>
            <person name="Seong C.N."/>
        </authorList>
    </citation>
    <scope>NUCLEOTIDE SEQUENCE [LARGE SCALE GENOMIC DNA]</scope>
    <source>
        <strain evidence="2 3">PSC32</strain>
    </source>
</reference>
<dbReference type="Pfam" id="PF14302">
    <property type="entry name" value="DUF4377"/>
    <property type="match status" value="1"/>
</dbReference>
<dbReference type="PROSITE" id="PS51257">
    <property type="entry name" value="PROKAR_LIPOPROTEIN"/>
    <property type="match status" value="1"/>
</dbReference>
<dbReference type="InterPro" id="IPR025485">
    <property type="entry name" value="DUF4377"/>
</dbReference>
<keyword evidence="3" id="KW-1185">Reference proteome</keyword>
<sequence>MYKFVLILSLVFLFSSCQETKRIYIANHLTNCEGVVPQKCMLYKENPTDQWSYFYDTIEGFNYEEGYAYQLEVVITQTENPLADESSLQYSLLKIISKEKDNSIAQNIPAKSQESQSDIISIEYQAVSRGTFFQVSVSEKFIQKTIDRNLKTIDSRKCSKKDWETIQSLIQNIDLNTINALKAPTDKRLFDGAAHAQLKISYKTKIFTSNGFDHGNPPEEIKQLVNTILSLSESIE</sequence>